<dbReference type="VEuPathDB" id="VectorBase:AALB20_037961"/>
<sequence>MDAPMQPLVDRRPSASMMRWGPIAANRRVPEVLLPTARQGLNRFQPKVVAVVRL</sequence>
<evidence type="ECO:0000313" key="1">
    <source>
        <dbReference type="EnsemblMetazoa" id="AALB010254-PA"/>
    </source>
</evidence>
<protein>
    <submittedName>
        <fullName evidence="1">Uncharacterized protein</fullName>
    </submittedName>
</protein>
<proteinExistence type="predicted"/>
<dbReference type="EnsemblMetazoa" id="AALB010254-RA">
    <property type="protein sequence ID" value="AALB010254-PA"/>
    <property type="gene ID" value="AALB010254"/>
</dbReference>
<accession>A0A182FUL9</accession>
<evidence type="ECO:0000313" key="2">
    <source>
        <dbReference type="Proteomes" id="UP000069272"/>
    </source>
</evidence>
<name>A0A182FUL9_ANOAL</name>
<organism evidence="1 2">
    <name type="scientific">Anopheles albimanus</name>
    <name type="common">New world malaria mosquito</name>
    <dbReference type="NCBI Taxonomy" id="7167"/>
    <lineage>
        <taxon>Eukaryota</taxon>
        <taxon>Metazoa</taxon>
        <taxon>Ecdysozoa</taxon>
        <taxon>Arthropoda</taxon>
        <taxon>Hexapoda</taxon>
        <taxon>Insecta</taxon>
        <taxon>Pterygota</taxon>
        <taxon>Neoptera</taxon>
        <taxon>Endopterygota</taxon>
        <taxon>Diptera</taxon>
        <taxon>Nematocera</taxon>
        <taxon>Culicoidea</taxon>
        <taxon>Culicidae</taxon>
        <taxon>Anophelinae</taxon>
        <taxon>Anopheles</taxon>
    </lineage>
</organism>
<reference evidence="1 2" key="1">
    <citation type="journal article" date="2017" name="G3 (Bethesda)">
        <title>The Physical Genome Mapping of Anopheles albimanus Corrected Scaffold Misassemblies and Identified Interarm Rearrangements in Genus Anopheles.</title>
        <authorList>
            <person name="Artemov G.N."/>
            <person name="Peery A.N."/>
            <person name="Jiang X."/>
            <person name="Tu Z."/>
            <person name="Stegniy V.N."/>
            <person name="Sharakhova M.V."/>
            <person name="Sharakhov I.V."/>
        </authorList>
    </citation>
    <scope>NUCLEOTIDE SEQUENCE [LARGE SCALE GENOMIC DNA]</scope>
    <source>
        <strain evidence="1 2">ALBI9_A</strain>
    </source>
</reference>
<dbReference type="AlphaFoldDB" id="A0A182FUL9"/>
<keyword evidence="2" id="KW-1185">Reference proteome</keyword>
<dbReference type="Proteomes" id="UP000069272">
    <property type="component" value="Chromosome 3R"/>
</dbReference>
<dbReference type="VEuPathDB" id="VectorBase:AALB010254"/>
<reference evidence="1" key="2">
    <citation type="submission" date="2022-08" db="UniProtKB">
        <authorList>
            <consortium name="EnsemblMetazoa"/>
        </authorList>
    </citation>
    <scope>IDENTIFICATION</scope>
    <source>
        <strain evidence="1">STECLA/ALBI9_A</strain>
    </source>
</reference>